<feature type="chain" id="PRO_5039197169" evidence="2">
    <location>
        <begin position="24"/>
        <end position="200"/>
    </location>
</feature>
<proteinExistence type="predicted"/>
<dbReference type="EMBL" id="ANPE02000269">
    <property type="protein sequence ID" value="EMY32468.1"/>
    <property type="molecule type" value="Genomic_DNA"/>
</dbReference>
<dbReference type="OrthoDB" id="4964923at2"/>
<evidence type="ECO:0000256" key="1">
    <source>
        <dbReference type="SAM" id="MobiDB-lite"/>
    </source>
</evidence>
<keyword evidence="5" id="KW-1185">Reference proteome</keyword>
<dbReference type="Pfam" id="PF03413">
    <property type="entry name" value="PepSY"/>
    <property type="match status" value="1"/>
</dbReference>
<dbReference type="Proteomes" id="UP000010729">
    <property type="component" value="Unassembled WGS sequence"/>
</dbReference>
<dbReference type="RefSeq" id="WP_005274135.1">
    <property type="nucleotide sequence ID" value="NZ_ANPE02000269.1"/>
</dbReference>
<sequence>MEPLKKNLSVVSIAAGLALALSACGEDSSATQAPAEDKAQERVEAPGGSPAATPDATEDTSSSKGDGKPDARAAVETAVAEVDNGTAVELDFSDDRKSWEVELVSADTEQEVRVSPDGSEVLGQEWLGEADEEDRSELQGAKVTLAEALGAAQQEAAGEIKEASLDDDENDIPVWEVEVRVEKERSEEVRINAATGEPIR</sequence>
<keyword evidence="2" id="KW-0732">Signal</keyword>
<gene>
    <name evidence="4" type="ORF">D477_020018</name>
</gene>
<evidence type="ECO:0000313" key="4">
    <source>
        <dbReference type="EMBL" id="EMY32468.1"/>
    </source>
</evidence>
<feature type="signal peptide" evidence="2">
    <location>
        <begin position="1"/>
        <end position="23"/>
    </location>
</feature>
<feature type="domain" description="PepSY" evidence="3">
    <location>
        <begin position="142"/>
        <end position="199"/>
    </location>
</feature>
<dbReference type="InterPro" id="IPR025711">
    <property type="entry name" value="PepSY"/>
</dbReference>
<name>N1V2I8_9MICC</name>
<evidence type="ECO:0000259" key="3">
    <source>
        <dbReference type="Pfam" id="PF03413"/>
    </source>
</evidence>
<dbReference type="Gene3D" id="3.10.450.40">
    <property type="match status" value="2"/>
</dbReference>
<evidence type="ECO:0000256" key="2">
    <source>
        <dbReference type="SAM" id="SignalP"/>
    </source>
</evidence>
<feature type="compositionally biased region" description="Basic and acidic residues" evidence="1">
    <location>
        <begin position="35"/>
        <end position="44"/>
    </location>
</feature>
<evidence type="ECO:0000313" key="5">
    <source>
        <dbReference type="Proteomes" id="UP000010729"/>
    </source>
</evidence>
<comment type="caution">
    <text evidence="4">The sequence shown here is derived from an EMBL/GenBank/DDBJ whole genome shotgun (WGS) entry which is preliminary data.</text>
</comment>
<protein>
    <submittedName>
        <fullName evidence="4">Propeptide PepSY amd peptidase M4</fullName>
    </submittedName>
</protein>
<feature type="region of interest" description="Disordered" evidence="1">
    <location>
        <begin position="24"/>
        <end position="74"/>
    </location>
</feature>
<organism evidence="4 5">
    <name type="scientific">Arthrobacter crystallopoietes BAB-32</name>
    <dbReference type="NCBI Taxonomy" id="1246476"/>
    <lineage>
        <taxon>Bacteria</taxon>
        <taxon>Bacillati</taxon>
        <taxon>Actinomycetota</taxon>
        <taxon>Actinomycetes</taxon>
        <taxon>Micrococcales</taxon>
        <taxon>Micrococcaceae</taxon>
        <taxon>Crystallibacter</taxon>
    </lineage>
</organism>
<reference evidence="4 5" key="1">
    <citation type="journal article" date="2013" name="Genome Announc.">
        <title>Draft Genome Sequence of Arthrobacter crystallopoietes Strain BAB-32, Revealing Genes for Bioremediation.</title>
        <authorList>
            <person name="Joshi M.N."/>
            <person name="Pandit A.S."/>
            <person name="Sharma A."/>
            <person name="Pandya R.V."/>
            <person name="Desai S.M."/>
            <person name="Saxena A.K."/>
            <person name="Bagatharia S.B."/>
        </authorList>
    </citation>
    <scope>NUCLEOTIDE SEQUENCE [LARGE SCALE GENOMIC DNA]</scope>
    <source>
        <strain evidence="4 5">BAB-32</strain>
    </source>
</reference>
<dbReference type="AlphaFoldDB" id="N1V2I8"/>
<dbReference type="PROSITE" id="PS51257">
    <property type="entry name" value="PROKAR_LIPOPROTEIN"/>
    <property type="match status" value="1"/>
</dbReference>
<accession>N1V2I8</accession>